<keyword evidence="3" id="KW-1185">Reference proteome</keyword>
<dbReference type="AlphaFoldDB" id="A0AAD7AAH3"/>
<dbReference type="Proteomes" id="UP001218218">
    <property type="component" value="Unassembled WGS sequence"/>
</dbReference>
<organism evidence="2 3">
    <name type="scientific">Mycena albidolilacea</name>
    <dbReference type="NCBI Taxonomy" id="1033008"/>
    <lineage>
        <taxon>Eukaryota</taxon>
        <taxon>Fungi</taxon>
        <taxon>Dikarya</taxon>
        <taxon>Basidiomycota</taxon>
        <taxon>Agaricomycotina</taxon>
        <taxon>Agaricomycetes</taxon>
        <taxon>Agaricomycetidae</taxon>
        <taxon>Agaricales</taxon>
        <taxon>Marasmiineae</taxon>
        <taxon>Mycenaceae</taxon>
        <taxon>Mycena</taxon>
    </lineage>
</organism>
<reference evidence="2" key="1">
    <citation type="submission" date="2023-03" db="EMBL/GenBank/DDBJ databases">
        <title>Massive genome expansion in bonnet fungi (Mycena s.s.) driven by repeated elements and novel gene families across ecological guilds.</title>
        <authorList>
            <consortium name="Lawrence Berkeley National Laboratory"/>
            <person name="Harder C.B."/>
            <person name="Miyauchi S."/>
            <person name="Viragh M."/>
            <person name="Kuo A."/>
            <person name="Thoen E."/>
            <person name="Andreopoulos B."/>
            <person name="Lu D."/>
            <person name="Skrede I."/>
            <person name="Drula E."/>
            <person name="Henrissat B."/>
            <person name="Morin E."/>
            <person name="Kohler A."/>
            <person name="Barry K."/>
            <person name="LaButti K."/>
            <person name="Morin E."/>
            <person name="Salamov A."/>
            <person name="Lipzen A."/>
            <person name="Mereny Z."/>
            <person name="Hegedus B."/>
            <person name="Baldrian P."/>
            <person name="Stursova M."/>
            <person name="Weitz H."/>
            <person name="Taylor A."/>
            <person name="Grigoriev I.V."/>
            <person name="Nagy L.G."/>
            <person name="Martin F."/>
            <person name="Kauserud H."/>
        </authorList>
    </citation>
    <scope>NUCLEOTIDE SEQUENCE</scope>
    <source>
        <strain evidence="2">CBHHK002</strain>
    </source>
</reference>
<dbReference type="Gene3D" id="3.60.130.30">
    <property type="match status" value="1"/>
</dbReference>
<comment type="caution">
    <text evidence="2">The sequence shown here is derived from an EMBL/GenBank/DDBJ whole genome shotgun (WGS) entry which is preliminary data.</text>
</comment>
<protein>
    <submittedName>
        <fullName evidence="2">Uncharacterized protein</fullName>
    </submittedName>
</protein>
<sequence length="545" mass="59289">MSPFAARLPPYVALCAKGGIFHASPLLLGGVRYLSARLPPNSYLGAGWYAFADLGNLGDPIVCATYDLEAALRRENAVRIAREDMGLASDDDDDPVEVEDATRATNPGKSPAARLPVCPGVSQELTGKQKRKQEKRRCERAQRKATTIKALNSVTLPVPTPRVLEKAAASVPVNVSFSAEGFRATKQRWTGLAKPVEHPLLAYAHDPETLKKHMQYVDWDGKKCHVILDKKGHIIGVLVCPPAPGKTWDAVVEAATAAMRAARDNMSFPPSTCRHCQGNFPAPAEGFAFGGGCQTVGNIKALSPANCAAMDELLENESVRCMATYLIHKRLELPASPHPALNSSPASGLPNNPHLRRTFPHSPFAVVTINLGPVSVSPPHTDAANKADGMCLIAALGAFDPDKGGHLVCWDYDLLIRFPPGCSVLIPSAVVTHSNTPIQAGEDRFSLIQYSTGTLFHWVVNGFRSDLQWAASATAADLAHREEERAMRCRTALQKFTRWKDVKVKNFTGRARWEVWDQGDIADFSDLTEESEGEELPPRKRKCLA</sequence>
<evidence type="ECO:0000313" key="3">
    <source>
        <dbReference type="Proteomes" id="UP001218218"/>
    </source>
</evidence>
<name>A0AAD7AAH3_9AGAR</name>
<evidence type="ECO:0000256" key="1">
    <source>
        <dbReference type="SAM" id="MobiDB-lite"/>
    </source>
</evidence>
<evidence type="ECO:0000313" key="2">
    <source>
        <dbReference type="EMBL" id="KAJ7353485.1"/>
    </source>
</evidence>
<feature type="compositionally biased region" description="Acidic residues" evidence="1">
    <location>
        <begin position="89"/>
        <end position="99"/>
    </location>
</feature>
<dbReference type="EMBL" id="JARIHO010000011">
    <property type="protein sequence ID" value="KAJ7353485.1"/>
    <property type="molecule type" value="Genomic_DNA"/>
</dbReference>
<gene>
    <name evidence="2" type="ORF">DFH08DRAFT_956541</name>
</gene>
<accession>A0AAD7AAH3</accession>
<feature type="region of interest" description="Disordered" evidence="1">
    <location>
        <begin position="85"/>
        <end position="114"/>
    </location>
</feature>
<proteinExistence type="predicted"/>